<feature type="region of interest" description="Disordered" evidence="1">
    <location>
        <begin position="136"/>
        <end position="160"/>
    </location>
</feature>
<reference evidence="2" key="1">
    <citation type="submission" date="2019-08" db="EMBL/GenBank/DDBJ databases">
        <authorList>
            <person name="Kucharzyk K."/>
            <person name="Murdoch R.W."/>
            <person name="Higgins S."/>
            <person name="Loffler F."/>
        </authorList>
    </citation>
    <scope>NUCLEOTIDE SEQUENCE</scope>
</reference>
<dbReference type="EMBL" id="VSSQ01048965">
    <property type="protein sequence ID" value="MPN03016.1"/>
    <property type="molecule type" value="Genomic_DNA"/>
</dbReference>
<dbReference type="AlphaFoldDB" id="A0A645ENJ4"/>
<feature type="compositionally biased region" description="Polar residues" evidence="1">
    <location>
        <begin position="151"/>
        <end position="160"/>
    </location>
</feature>
<organism evidence="2">
    <name type="scientific">bioreactor metagenome</name>
    <dbReference type="NCBI Taxonomy" id="1076179"/>
    <lineage>
        <taxon>unclassified sequences</taxon>
        <taxon>metagenomes</taxon>
        <taxon>ecological metagenomes</taxon>
    </lineage>
</organism>
<comment type="caution">
    <text evidence="2">The sequence shown here is derived from an EMBL/GenBank/DDBJ whole genome shotgun (WGS) entry which is preliminary data.</text>
</comment>
<sequence length="160" mass="16582">MRVPSTMRARPLCAASQLARRCGFVMPLCRLTTLPAPYSGAKRARKRASSCGVRLISGTITSAWAAGSRASAACTLCRYTSVLPLPVLPYSRKGPACDAMWLHTLCCSALSAMVSVVSGASGASCAGAAGRRRRRASCSGPSSRNCGGSAASATSPRPRW</sequence>
<accession>A0A645ENJ4</accession>
<gene>
    <name evidence="2" type="ORF">SDC9_150239</name>
</gene>
<proteinExistence type="predicted"/>
<name>A0A645ENJ4_9ZZZZ</name>
<evidence type="ECO:0000313" key="2">
    <source>
        <dbReference type="EMBL" id="MPN03016.1"/>
    </source>
</evidence>
<evidence type="ECO:0000256" key="1">
    <source>
        <dbReference type="SAM" id="MobiDB-lite"/>
    </source>
</evidence>
<protein>
    <submittedName>
        <fullName evidence="2">Uncharacterized protein</fullName>
    </submittedName>
</protein>